<organism evidence="6">
    <name type="scientific">Streptomyces sp. NBC_00148</name>
    <dbReference type="NCBI Taxonomy" id="2903626"/>
    <lineage>
        <taxon>Bacteria</taxon>
        <taxon>Bacillati</taxon>
        <taxon>Actinomycetota</taxon>
        <taxon>Actinomycetes</taxon>
        <taxon>Kitasatosporales</taxon>
        <taxon>Streptomycetaceae</taxon>
        <taxon>Streptomyces</taxon>
    </lineage>
</organism>
<evidence type="ECO:0000256" key="1">
    <source>
        <dbReference type="ARBA" id="ARBA00006754"/>
    </source>
</evidence>
<feature type="domain" description="CdaR GGDEF-like" evidence="5">
    <location>
        <begin position="209"/>
        <end position="327"/>
    </location>
</feature>
<evidence type="ECO:0000256" key="2">
    <source>
        <dbReference type="SAM" id="MobiDB-lite"/>
    </source>
</evidence>
<evidence type="ECO:0000259" key="5">
    <source>
        <dbReference type="Pfam" id="PF17853"/>
    </source>
</evidence>
<reference evidence="6" key="1">
    <citation type="submission" date="2022-10" db="EMBL/GenBank/DDBJ databases">
        <title>The complete genomes of actinobacterial strains from the NBC collection.</title>
        <authorList>
            <person name="Joergensen T.S."/>
            <person name="Alvarez Arevalo M."/>
            <person name="Sterndorff E.B."/>
            <person name="Faurdal D."/>
            <person name="Vuksanovic O."/>
            <person name="Mourched A.-S."/>
            <person name="Charusanti P."/>
            <person name="Shaw S."/>
            <person name="Blin K."/>
            <person name="Weber T."/>
        </authorList>
    </citation>
    <scope>NUCLEOTIDE SEQUENCE</scope>
    <source>
        <strain evidence="6">NBC_00148</strain>
    </source>
</reference>
<sequence>MTAHRGDSPSDWIFRITPGPAEPPPPASSAQGIAEATERLGPGPVAWAVAVGHELAGAITREVPELGGTPASFETLRMGTEAVAVHLLLLLVDPDPAAGLRIPEESLLGDREFARRRLGVDKVLRGIRVAQTVLARALMTACQELADPAGQAEELRRLFDVLLVFMDAFSSRMTAEYSAEHDRWLTSGAAGREETVRAILDGRPVREEAAGDLLAYRLESRHLAVVAWCESPTADTPAVDTTGDLQRAAGELLRLRGCASTLVVPVGRTTVWAWGEVHADTSGPAPSDGTTGTFPYPDGVRFAFGTVGRGVAGFRQSHEDAQHAVRVTELNPLGTGPAVDYADIGLAALLSADLPSLRCFVRDELGALAADTPQADHLRQTLRLYLRNERGLTATAKRLHVARNTVTYRVKRAQELLGHDLTGRLPEVMAALEAARALGPAVLLTDPEGSHGTPSRRS</sequence>
<dbReference type="EMBL" id="CP108169">
    <property type="protein sequence ID" value="WTQ77997.1"/>
    <property type="molecule type" value="Genomic_DNA"/>
</dbReference>
<dbReference type="InterPro" id="IPR025736">
    <property type="entry name" value="PucR_C-HTH_dom"/>
</dbReference>
<dbReference type="InterPro" id="IPR051448">
    <property type="entry name" value="CdaR-like_regulators"/>
</dbReference>
<dbReference type="AlphaFoldDB" id="A0AAU1M3H1"/>
<evidence type="ECO:0000259" key="4">
    <source>
        <dbReference type="Pfam" id="PF14361"/>
    </source>
</evidence>
<gene>
    <name evidence="6" type="ORF">OG222_34805</name>
</gene>
<feature type="region of interest" description="Disordered" evidence="2">
    <location>
        <begin position="1"/>
        <end position="31"/>
    </location>
</feature>
<feature type="domain" description="RsbT co-antagonist protein RsbRD N-terminal" evidence="4">
    <location>
        <begin position="53"/>
        <end position="189"/>
    </location>
</feature>
<dbReference type="Gene3D" id="1.10.10.2840">
    <property type="entry name" value="PucR C-terminal helix-turn-helix domain"/>
    <property type="match status" value="1"/>
</dbReference>
<name>A0AAU1M3H1_9ACTN</name>
<evidence type="ECO:0000313" key="6">
    <source>
        <dbReference type="EMBL" id="WTQ77997.1"/>
    </source>
</evidence>
<dbReference type="Pfam" id="PF13556">
    <property type="entry name" value="HTH_30"/>
    <property type="match status" value="1"/>
</dbReference>
<dbReference type="Pfam" id="PF14361">
    <property type="entry name" value="RsbRD_N"/>
    <property type="match status" value="1"/>
</dbReference>
<dbReference type="PANTHER" id="PTHR33744">
    <property type="entry name" value="CARBOHYDRATE DIACID REGULATOR"/>
    <property type="match status" value="1"/>
</dbReference>
<dbReference type="Pfam" id="PF17853">
    <property type="entry name" value="GGDEF_2"/>
    <property type="match status" value="1"/>
</dbReference>
<feature type="domain" description="PucR C-terminal helix-turn-helix" evidence="3">
    <location>
        <begin position="378"/>
        <end position="434"/>
    </location>
</feature>
<dbReference type="InterPro" id="IPR042070">
    <property type="entry name" value="PucR_C-HTH_sf"/>
</dbReference>
<dbReference type="InterPro" id="IPR041522">
    <property type="entry name" value="CdaR_GGDEF"/>
</dbReference>
<protein>
    <submittedName>
        <fullName evidence="6">Helix-turn-helix domain-containing protein</fullName>
    </submittedName>
</protein>
<evidence type="ECO:0000259" key="3">
    <source>
        <dbReference type="Pfam" id="PF13556"/>
    </source>
</evidence>
<dbReference type="PANTHER" id="PTHR33744:SF1">
    <property type="entry name" value="DNA-BINDING TRANSCRIPTIONAL ACTIVATOR ADER"/>
    <property type="match status" value="1"/>
</dbReference>
<accession>A0AAU1M3H1</accession>
<comment type="similarity">
    <text evidence="1">Belongs to the CdaR family.</text>
</comment>
<dbReference type="InterPro" id="IPR025751">
    <property type="entry name" value="RsbRD_N_dom"/>
</dbReference>
<proteinExistence type="inferred from homology"/>